<proteinExistence type="predicted"/>
<accession>F2NT15</accession>
<keyword evidence="2" id="KW-0732">Signal</keyword>
<dbReference type="HOGENOM" id="CLU_280171_0_0_12"/>
<evidence type="ECO:0000256" key="1">
    <source>
        <dbReference type="SAM" id="MobiDB-lite"/>
    </source>
</evidence>
<sequence>MFFCLSSFGKRTAFFLLALFFLFKPAFSQSEVTVVTIISANYSEYKKNENTSEDEIHLSGNVKLSVEKEKSKTEIKADDVTFNRSTQMLYAKGNVRILKSGTSGDEQEISASTVLLNTGTLEGVFDNGRIFNAGNGALSLPSGSTMIVASEIFGRDSSGSVAFKNAALTFCDDEDPHWKVKASRIWLLPGGEFAFLNAVVYVGKFPVLYLPAFYYPKDELLFNPAFGYDERFGYYFQTTTYLLGRKPLQEADSSSDDNLAAGIFNFMRPSTLKEQKREGLVLHNLDEDFKGDPSSYLKFTADYYANMGFATGLSGIYKPSSSDYISSIEAGTQLAFTNTVFYSGGKYTLYSSAGKIEKDKSNFLGIESPFRYKGLLKASIKKPFSLTLSMPVYSDPFFTEDFEKRSEYLDWINFLLGQTKTDDNDTEDTSAQTSSFEWTANASYSVPLPDFVKPFISTLSITNLSADISFDSKSRTDSDFSSAAFDWRTYSPERSFFYPSQVVPFKIAAKIEGTIFKYPFEKNYEKFDSPSFPIELEIPEELKSQKQKESIPENSEEKDEQQRKSDEEKDDVLAFSIQELAPKQKENIVDIKGIEYKLGYSIVPQFTSQINYNSSDLLEPSDFEWGNFYSTYYQIKVPATISSELGFRNPFVYSKNDFTFNPVYQSHPNLDGYTSETSKNSVKLSDYKAKKMDLVNDNNFSINPFAYSDIFKDSSIAWKSSIKIIKTEFIGDAEKPEWEYAVMKLTDEETVTSHTVSAKLAAKETDDFSQSLTLTSNLPPQLDEYTFNAAFSFPYASLSAEVGIKQENEDTDNFVWNPFKQSATLKFFNGKLLFSESFNYEMEEKRSDSMKLSFSWNDFQLSYIMQYTTCYYFDSSEGWVAKEDKDFVPYTLSLAYSTSGKNFKYWKKRITWAPSLTAGIVYDCVRPTNSYFRFVPSLTFKIHDAFELSFSAETQNNVIFRYFQRFTKYDNVISGEENMFVDLWNSFAFWGDGQFYDSDQLNRRSSGFKLKTLKVSITRNLHDWDMTGSISFKPRLVTNGSGSKTYDYHPYITFAISWHPMPSFKTELIDEYGEWQLQ</sequence>
<feature type="chain" id="PRO_5003282836" description="LPS-assembly protein LptD" evidence="2">
    <location>
        <begin position="29"/>
        <end position="1078"/>
    </location>
</feature>
<feature type="signal peptide" evidence="2">
    <location>
        <begin position="1"/>
        <end position="28"/>
    </location>
</feature>
<dbReference type="OrthoDB" id="353610at2"/>
<dbReference type="STRING" id="869209.Tresu_1567"/>
<dbReference type="PANTHER" id="PTHR30189">
    <property type="entry name" value="LPS-ASSEMBLY PROTEIN"/>
    <property type="match status" value="1"/>
</dbReference>
<evidence type="ECO:0000256" key="2">
    <source>
        <dbReference type="SAM" id="SignalP"/>
    </source>
</evidence>
<dbReference type="AlphaFoldDB" id="F2NT15"/>
<dbReference type="KEGG" id="tsu:Tresu_1567"/>
<reference evidence="4" key="2">
    <citation type="submission" date="2011-04" db="EMBL/GenBank/DDBJ databases">
        <title>The complete genome of chromosome of Treponema succinifaciens DSM 2489.</title>
        <authorList>
            <person name="Lucas S."/>
            <person name="Copeland A."/>
            <person name="Lapidus A."/>
            <person name="Bruce D."/>
            <person name="Goodwin L."/>
            <person name="Pitluck S."/>
            <person name="Peters L."/>
            <person name="Kyrpides N."/>
            <person name="Mavromatis K."/>
            <person name="Ivanova N."/>
            <person name="Ovchinnikova G."/>
            <person name="Teshima H."/>
            <person name="Detter J.C."/>
            <person name="Tapia R."/>
            <person name="Han C."/>
            <person name="Land M."/>
            <person name="Hauser L."/>
            <person name="Markowitz V."/>
            <person name="Cheng J.-F."/>
            <person name="Hugenholtz P."/>
            <person name="Woyke T."/>
            <person name="Wu D."/>
            <person name="Gronow S."/>
            <person name="Wellnitz S."/>
            <person name="Brambilla E."/>
            <person name="Klenk H.-P."/>
            <person name="Eisen J.A."/>
        </authorList>
    </citation>
    <scope>NUCLEOTIDE SEQUENCE [LARGE SCALE GENOMIC DNA]</scope>
    <source>
        <strain evidence="4">ATCC 33096 / DSM 2489 / 6091</strain>
    </source>
</reference>
<dbReference type="InterPro" id="IPR050218">
    <property type="entry name" value="LptD"/>
</dbReference>
<evidence type="ECO:0000313" key="4">
    <source>
        <dbReference type="Proteomes" id="UP000006852"/>
    </source>
</evidence>
<dbReference type="RefSeq" id="WP_013701749.1">
    <property type="nucleotide sequence ID" value="NC_015385.1"/>
</dbReference>
<dbReference type="eggNOG" id="COG1452">
    <property type="taxonomic scope" value="Bacteria"/>
</dbReference>
<protein>
    <recommendedName>
        <fullName evidence="5">LPS-assembly protein LptD</fullName>
    </recommendedName>
</protein>
<feature type="compositionally biased region" description="Basic and acidic residues" evidence="1">
    <location>
        <begin position="542"/>
        <end position="551"/>
    </location>
</feature>
<evidence type="ECO:0000313" key="3">
    <source>
        <dbReference type="EMBL" id="AEB14467.1"/>
    </source>
</evidence>
<dbReference type="Proteomes" id="UP000006852">
    <property type="component" value="Chromosome"/>
</dbReference>
<evidence type="ECO:0008006" key="5">
    <source>
        <dbReference type="Google" id="ProtNLM"/>
    </source>
</evidence>
<organism evidence="3 4">
    <name type="scientific">Treponema succinifaciens (strain ATCC 33096 / DSM 2489 / 6091)</name>
    <dbReference type="NCBI Taxonomy" id="869209"/>
    <lineage>
        <taxon>Bacteria</taxon>
        <taxon>Pseudomonadati</taxon>
        <taxon>Spirochaetota</taxon>
        <taxon>Spirochaetia</taxon>
        <taxon>Spirochaetales</taxon>
        <taxon>Treponemataceae</taxon>
        <taxon>Treponema</taxon>
    </lineage>
</organism>
<gene>
    <name evidence="3" type="ordered locus">Tresu_1567</name>
</gene>
<keyword evidence="4" id="KW-1185">Reference proteome</keyword>
<reference evidence="3 4" key="1">
    <citation type="journal article" date="2011" name="Stand. Genomic Sci.">
        <title>Complete genome sequence of Treponema succinifaciens type strain (6091).</title>
        <authorList>
            <person name="Han C."/>
            <person name="Gronow S."/>
            <person name="Teshima H."/>
            <person name="Lapidus A."/>
            <person name="Nolan M."/>
            <person name="Lucas S."/>
            <person name="Hammon N."/>
            <person name="Deshpande S."/>
            <person name="Cheng J.F."/>
            <person name="Zeytun A."/>
            <person name="Tapia R."/>
            <person name="Goodwin L."/>
            <person name="Pitluck S."/>
            <person name="Liolios K."/>
            <person name="Pagani I."/>
            <person name="Ivanova N."/>
            <person name="Mavromatis K."/>
            <person name="Mikhailova N."/>
            <person name="Huntemann M."/>
            <person name="Pati A."/>
            <person name="Chen A."/>
            <person name="Palaniappan K."/>
            <person name="Land M."/>
            <person name="Hauser L."/>
            <person name="Brambilla E.M."/>
            <person name="Rohde M."/>
            <person name="Goker M."/>
            <person name="Woyke T."/>
            <person name="Bristow J."/>
            <person name="Eisen J.A."/>
            <person name="Markowitz V."/>
            <person name="Hugenholtz P."/>
            <person name="Kyrpides N.C."/>
            <person name="Klenk H.P."/>
            <person name="Detter J.C."/>
        </authorList>
    </citation>
    <scope>NUCLEOTIDE SEQUENCE [LARGE SCALE GENOMIC DNA]</scope>
    <source>
        <strain evidence="4">ATCC 33096 / DSM 2489 / 6091</strain>
    </source>
</reference>
<dbReference type="PANTHER" id="PTHR30189:SF1">
    <property type="entry name" value="LPS-ASSEMBLY PROTEIN LPTD"/>
    <property type="match status" value="1"/>
</dbReference>
<name>F2NT15_TRES6</name>
<feature type="region of interest" description="Disordered" evidence="1">
    <location>
        <begin position="542"/>
        <end position="568"/>
    </location>
</feature>
<dbReference type="EMBL" id="CP002631">
    <property type="protein sequence ID" value="AEB14467.1"/>
    <property type="molecule type" value="Genomic_DNA"/>
</dbReference>
<dbReference type="GO" id="GO:1990351">
    <property type="term" value="C:transporter complex"/>
    <property type="evidence" value="ECO:0007669"/>
    <property type="project" value="TreeGrafter"/>
</dbReference>
<dbReference type="GO" id="GO:0009279">
    <property type="term" value="C:cell outer membrane"/>
    <property type="evidence" value="ECO:0007669"/>
    <property type="project" value="TreeGrafter"/>
</dbReference>
<dbReference type="GeneID" id="302998726"/>